<evidence type="ECO:0000256" key="1">
    <source>
        <dbReference type="SAM" id="MobiDB-lite"/>
    </source>
</evidence>
<dbReference type="Proteomes" id="UP001286456">
    <property type="component" value="Unassembled WGS sequence"/>
</dbReference>
<organism evidence="2 3">
    <name type="scientific">Cercophora scortea</name>
    <dbReference type="NCBI Taxonomy" id="314031"/>
    <lineage>
        <taxon>Eukaryota</taxon>
        <taxon>Fungi</taxon>
        <taxon>Dikarya</taxon>
        <taxon>Ascomycota</taxon>
        <taxon>Pezizomycotina</taxon>
        <taxon>Sordariomycetes</taxon>
        <taxon>Sordariomycetidae</taxon>
        <taxon>Sordariales</taxon>
        <taxon>Lasiosphaeriaceae</taxon>
        <taxon>Cercophora</taxon>
    </lineage>
</organism>
<sequence>MSPACWAHVARLRSCGSSRDTGTKPSRRMVLLFTLNGYLLIALPRTNTRSRQLGYEPSASLDRARRRKDRQRGEGISLGPCFAPFRGLALALRGFLPSSFTGPLELALDFHHERGDAWCKLDWSRRMPCSRRFVTVMSWWQLVSSLMLTRTSGYKRMMLPSRFKRDFGISSTSVSFSNNLLDFSSFNNTNPFHQRPPQKPADDQNVMPSSSDRRGSGKRSSHKDSSRAGGSFTSTMWICVRMHSQRRDVCKTLTVPKCNCGNYNSYKHSPACENVYCQMPRCAGCVIERISSKDR</sequence>
<evidence type="ECO:0000313" key="3">
    <source>
        <dbReference type="Proteomes" id="UP001286456"/>
    </source>
</evidence>
<keyword evidence="3" id="KW-1185">Reference proteome</keyword>
<accession>A0AAE0J602</accession>
<feature type="region of interest" description="Disordered" evidence="1">
    <location>
        <begin position="191"/>
        <end position="230"/>
    </location>
</feature>
<reference evidence="2" key="2">
    <citation type="submission" date="2023-06" db="EMBL/GenBank/DDBJ databases">
        <authorList>
            <consortium name="Lawrence Berkeley National Laboratory"/>
            <person name="Haridas S."/>
            <person name="Hensen N."/>
            <person name="Bonometti L."/>
            <person name="Westerberg I."/>
            <person name="Brannstrom I.O."/>
            <person name="Guillou S."/>
            <person name="Cros-Aarteil S."/>
            <person name="Calhoun S."/>
            <person name="Kuo A."/>
            <person name="Mondo S."/>
            <person name="Pangilinan J."/>
            <person name="Riley R."/>
            <person name="Labutti K."/>
            <person name="Andreopoulos B."/>
            <person name="Lipzen A."/>
            <person name="Chen C."/>
            <person name="Yanf M."/>
            <person name="Daum C."/>
            <person name="Ng V."/>
            <person name="Clum A."/>
            <person name="Steindorff A."/>
            <person name="Ohm R."/>
            <person name="Martin F."/>
            <person name="Silar P."/>
            <person name="Natvig D."/>
            <person name="Lalanne C."/>
            <person name="Gautier V."/>
            <person name="Ament-Velasquez S.L."/>
            <person name="Kruys A."/>
            <person name="Hutchinson M.I."/>
            <person name="Powell A.J."/>
            <person name="Barry K."/>
            <person name="Miller A.N."/>
            <person name="Grigoriev I.V."/>
            <person name="Debuchy R."/>
            <person name="Gladieux P."/>
            <person name="Thoren M.H."/>
            <person name="Johannesson H."/>
        </authorList>
    </citation>
    <scope>NUCLEOTIDE SEQUENCE</scope>
    <source>
        <strain evidence="2">SMH4131-1</strain>
    </source>
</reference>
<dbReference type="AlphaFoldDB" id="A0AAE0J602"/>
<comment type="caution">
    <text evidence="2">The sequence shown here is derived from an EMBL/GenBank/DDBJ whole genome shotgun (WGS) entry which is preliminary data.</text>
</comment>
<gene>
    <name evidence="2" type="ORF">B0T19DRAFT_77845</name>
</gene>
<name>A0AAE0J602_9PEZI</name>
<reference evidence="2" key="1">
    <citation type="journal article" date="2023" name="Mol. Phylogenet. Evol.">
        <title>Genome-scale phylogeny and comparative genomics of the fungal order Sordariales.</title>
        <authorList>
            <person name="Hensen N."/>
            <person name="Bonometti L."/>
            <person name="Westerberg I."/>
            <person name="Brannstrom I.O."/>
            <person name="Guillou S."/>
            <person name="Cros-Aarteil S."/>
            <person name="Calhoun S."/>
            <person name="Haridas S."/>
            <person name="Kuo A."/>
            <person name="Mondo S."/>
            <person name="Pangilinan J."/>
            <person name="Riley R."/>
            <person name="LaButti K."/>
            <person name="Andreopoulos B."/>
            <person name="Lipzen A."/>
            <person name="Chen C."/>
            <person name="Yan M."/>
            <person name="Daum C."/>
            <person name="Ng V."/>
            <person name="Clum A."/>
            <person name="Steindorff A."/>
            <person name="Ohm R.A."/>
            <person name="Martin F."/>
            <person name="Silar P."/>
            <person name="Natvig D.O."/>
            <person name="Lalanne C."/>
            <person name="Gautier V."/>
            <person name="Ament-Velasquez S.L."/>
            <person name="Kruys A."/>
            <person name="Hutchinson M.I."/>
            <person name="Powell A.J."/>
            <person name="Barry K."/>
            <person name="Miller A.N."/>
            <person name="Grigoriev I.V."/>
            <person name="Debuchy R."/>
            <person name="Gladieux P."/>
            <person name="Hiltunen Thoren M."/>
            <person name="Johannesson H."/>
        </authorList>
    </citation>
    <scope>NUCLEOTIDE SEQUENCE</scope>
    <source>
        <strain evidence="2">SMH4131-1</strain>
    </source>
</reference>
<dbReference type="EMBL" id="JAUEPO010000001">
    <property type="protein sequence ID" value="KAK3337539.1"/>
    <property type="molecule type" value="Genomic_DNA"/>
</dbReference>
<protein>
    <submittedName>
        <fullName evidence="2">Uncharacterized protein</fullName>
    </submittedName>
</protein>
<evidence type="ECO:0000313" key="2">
    <source>
        <dbReference type="EMBL" id="KAK3337539.1"/>
    </source>
</evidence>
<proteinExistence type="predicted"/>